<comment type="caution">
    <text evidence="7">The sequence shown here is derived from an EMBL/GenBank/DDBJ whole genome shotgun (WGS) entry which is preliminary data.</text>
</comment>
<protein>
    <submittedName>
        <fullName evidence="7">Ubiquitin conjugation factor E4 B</fullName>
        <ecNumber evidence="7">2.3.2.27</ecNumber>
    </submittedName>
</protein>
<dbReference type="EMBL" id="JBBXMP010000074">
    <property type="protein sequence ID" value="KAL0063788.1"/>
    <property type="molecule type" value="Genomic_DNA"/>
</dbReference>
<reference evidence="7 8" key="1">
    <citation type="submission" date="2024-05" db="EMBL/GenBank/DDBJ databases">
        <title>A draft genome resource for the thread blight pathogen Marasmius tenuissimus strain MS-2.</title>
        <authorList>
            <person name="Yulfo-Soto G.E."/>
            <person name="Baruah I.K."/>
            <person name="Amoako-Attah I."/>
            <person name="Bukari Y."/>
            <person name="Meinhardt L.W."/>
            <person name="Bailey B.A."/>
            <person name="Cohen S.P."/>
        </authorList>
    </citation>
    <scope>NUCLEOTIDE SEQUENCE [LARGE SCALE GENOMIC DNA]</scope>
    <source>
        <strain evidence="7 8">MS-2</strain>
    </source>
</reference>
<evidence type="ECO:0000256" key="3">
    <source>
        <dbReference type="ARBA" id="ARBA00022679"/>
    </source>
</evidence>
<keyword evidence="3 7" id="KW-0808">Transferase</keyword>
<feature type="domain" description="Ubiquitin conjugation factor E4 core" evidence="6">
    <location>
        <begin position="37"/>
        <end position="81"/>
    </location>
</feature>
<keyword evidence="4" id="KW-0833">Ubl conjugation pathway</keyword>
<evidence type="ECO:0000256" key="2">
    <source>
        <dbReference type="ARBA" id="ARBA00004906"/>
    </source>
</evidence>
<dbReference type="Pfam" id="PF10408">
    <property type="entry name" value="Ufd2P_core"/>
    <property type="match status" value="2"/>
</dbReference>
<dbReference type="Proteomes" id="UP001437256">
    <property type="component" value="Unassembled WGS sequence"/>
</dbReference>
<evidence type="ECO:0000259" key="6">
    <source>
        <dbReference type="Pfam" id="PF10408"/>
    </source>
</evidence>
<proteinExistence type="predicted"/>
<organism evidence="7 8">
    <name type="scientific">Marasmius tenuissimus</name>
    <dbReference type="NCBI Taxonomy" id="585030"/>
    <lineage>
        <taxon>Eukaryota</taxon>
        <taxon>Fungi</taxon>
        <taxon>Dikarya</taxon>
        <taxon>Basidiomycota</taxon>
        <taxon>Agaricomycotina</taxon>
        <taxon>Agaricomycetes</taxon>
        <taxon>Agaricomycetidae</taxon>
        <taxon>Agaricales</taxon>
        <taxon>Marasmiineae</taxon>
        <taxon>Marasmiaceae</taxon>
        <taxon>Marasmius</taxon>
    </lineage>
</organism>
<comment type="pathway">
    <text evidence="2">Protein modification; protein ubiquitination.</text>
</comment>
<evidence type="ECO:0000256" key="5">
    <source>
        <dbReference type="ARBA" id="ARBA00023242"/>
    </source>
</evidence>
<dbReference type="InterPro" id="IPR045132">
    <property type="entry name" value="UBE4"/>
</dbReference>
<evidence type="ECO:0000256" key="1">
    <source>
        <dbReference type="ARBA" id="ARBA00004123"/>
    </source>
</evidence>
<evidence type="ECO:0000256" key="4">
    <source>
        <dbReference type="ARBA" id="ARBA00022786"/>
    </source>
</evidence>
<feature type="domain" description="Ubiquitin conjugation factor E4 core" evidence="6">
    <location>
        <begin position="1"/>
        <end position="28"/>
    </location>
</feature>
<keyword evidence="5" id="KW-0539">Nucleus</keyword>
<accession>A0ABR2ZQV2</accession>
<dbReference type="EC" id="2.3.2.27" evidence="7"/>
<sequence>MIPEVADKLAAMLEYNLVALAGSRCQEYEGQGAGEVEEVFVRAITGDGRSHGKEIFKSAERIMFRKGPQTDREAKDLLHTVEEAKATLEAEEDQSEIPDEFLGAYFSV</sequence>
<keyword evidence="7" id="KW-0012">Acyltransferase</keyword>
<name>A0ABR2ZQV2_9AGAR</name>
<dbReference type="InterPro" id="IPR019474">
    <property type="entry name" value="Ub_conjug_fac_E4_core"/>
</dbReference>
<dbReference type="PANTHER" id="PTHR13931">
    <property type="entry name" value="UBIQUITINATION FACTOR E4"/>
    <property type="match status" value="1"/>
</dbReference>
<evidence type="ECO:0000313" key="7">
    <source>
        <dbReference type="EMBL" id="KAL0063788.1"/>
    </source>
</evidence>
<dbReference type="GO" id="GO:0061630">
    <property type="term" value="F:ubiquitin protein ligase activity"/>
    <property type="evidence" value="ECO:0007669"/>
    <property type="project" value="UniProtKB-EC"/>
</dbReference>
<evidence type="ECO:0000313" key="8">
    <source>
        <dbReference type="Proteomes" id="UP001437256"/>
    </source>
</evidence>
<gene>
    <name evidence="7" type="primary">UBE4B</name>
    <name evidence="7" type="ORF">AAF712_009345</name>
</gene>
<dbReference type="PANTHER" id="PTHR13931:SF2">
    <property type="entry name" value="UBIQUITIN CONJUGATION FACTOR E4 B"/>
    <property type="match status" value="1"/>
</dbReference>
<keyword evidence="8" id="KW-1185">Reference proteome</keyword>
<comment type="subcellular location">
    <subcellularLocation>
        <location evidence="1">Nucleus</location>
    </subcellularLocation>
</comment>